<sequence>MENTISMITYVNQLPGLVHFILVDRTDNKVMAPAITPMFGPQSKLSKNKKAKREVMKLLKRSIWDLCYESQEFLARGYFTMVMKCGNFQYYYCLWFETSAGAPLPITSDFDWDPKKPLNQQFYNHIQAIMQEKYSSSSIKCYEIYGLYLKFLPLKVVEQHSQVLVNSLLRVKQ</sequence>
<dbReference type="PANTHER" id="PTHR12761">
    <property type="entry name" value="HERMANSKY-PUDLAK SYNDROME PROTEIN 1"/>
    <property type="match status" value="1"/>
</dbReference>
<dbReference type="PANTHER" id="PTHR12761:SF1">
    <property type="entry name" value="BLOC-3 COMPLEX MEMBER HPS1"/>
    <property type="match status" value="1"/>
</dbReference>
<protein>
    <submittedName>
        <fullName evidence="1">Uncharacterized protein</fullName>
    </submittedName>
</protein>
<dbReference type="GO" id="GO:0031085">
    <property type="term" value="C:BLOC-3 complex"/>
    <property type="evidence" value="ECO:0007669"/>
    <property type="project" value="TreeGrafter"/>
</dbReference>
<dbReference type="AlphaFoldDB" id="A0A6B2LKG5"/>
<name>A0A6B2LKG5_9EUKA</name>
<dbReference type="GO" id="GO:0005085">
    <property type="term" value="F:guanyl-nucleotide exchange factor activity"/>
    <property type="evidence" value="ECO:0007669"/>
    <property type="project" value="TreeGrafter"/>
</dbReference>
<accession>A0A6B2LKG5</accession>
<evidence type="ECO:0000313" key="1">
    <source>
        <dbReference type="EMBL" id="NDV37474.1"/>
    </source>
</evidence>
<dbReference type="EMBL" id="GIBP01008505">
    <property type="protein sequence ID" value="NDV37474.1"/>
    <property type="molecule type" value="Transcribed_RNA"/>
</dbReference>
<proteinExistence type="predicted"/>
<dbReference type="GO" id="GO:0016192">
    <property type="term" value="P:vesicle-mediated transport"/>
    <property type="evidence" value="ECO:0007669"/>
    <property type="project" value="InterPro"/>
</dbReference>
<dbReference type="InterPro" id="IPR026053">
    <property type="entry name" value="HPS1"/>
</dbReference>
<organism evidence="1">
    <name type="scientific">Arcella intermedia</name>
    <dbReference type="NCBI Taxonomy" id="1963864"/>
    <lineage>
        <taxon>Eukaryota</taxon>
        <taxon>Amoebozoa</taxon>
        <taxon>Tubulinea</taxon>
        <taxon>Elardia</taxon>
        <taxon>Arcellinida</taxon>
        <taxon>Sphaerothecina</taxon>
        <taxon>Arcellidae</taxon>
        <taxon>Arcella</taxon>
    </lineage>
</organism>
<reference evidence="1" key="1">
    <citation type="journal article" date="2020" name="J. Eukaryot. Microbiol.">
        <title>De novo Sequencing, Assembly and Annotation of the Transcriptome for the Free-Living Testate Amoeba Arcella intermedia.</title>
        <authorList>
            <person name="Ribeiro G.M."/>
            <person name="Porfirio-Sousa A.L."/>
            <person name="Maurer-Alcala X.X."/>
            <person name="Katz L.A."/>
            <person name="Lahr D.J.G."/>
        </authorList>
    </citation>
    <scope>NUCLEOTIDE SEQUENCE</scope>
</reference>